<dbReference type="Pfam" id="PF02737">
    <property type="entry name" value="3HCDH_N"/>
    <property type="match status" value="1"/>
</dbReference>
<protein>
    <submittedName>
        <fullName evidence="5">3-hydroxybutyryl-CoA dehydrogenase 3-hydroxyacyl-CoA dehydrogenase</fullName>
        <ecNumber evidence="5">1.1.1.157</ecNumber>
        <ecNumber evidence="5">1.1.1.35</ecNumber>
    </submittedName>
</protein>
<dbReference type="EC" id="1.1.1.157" evidence="5"/>
<organism evidence="5">
    <name type="scientific">invertebrate metagenome</name>
    <dbReference type="NCBI Taxonomy" id="1711999"/>
    <lineage>
        <taxon>unclassified sequences</taxon>
        <taxon>metagenomes</taxon>
        <taxon>organismal metagenomes</taxon>
    </lineage>
</organism>
<dbReference type="EC" id="1.1.1.35" evidence="5"/>
<dbReference type="Pfam" id="PF00725">
    <property type="entry name" value="3HCDH"/>
    <property type="match status" value="1"/>
</dbReference>
<dbReference type="SUPFAM" id="SSF51735">
    <property type="entry name" value="NAD(P)-binding Rossmann-fold domains"/>
    <property type="match status" value="1"/>
</dbReference>
<dbReference type="PIRSF" id="PIRSF000105">
    <property type="entry name" value="HCDH"/>
    <property type="match status" value="1"/>
</dbReference>
<dbReference type="GO" id="GO:0006635">
    <property type="term" value="P:fatty acid beta-oxidation"/>
    <property type="evidence" value="ECO:0007669"/>
    <property type="project" value="TreeGrafter"/>
</dbReference>
<dbReference type="GO" id="GO:0003857">
    <property type="term" value="F:(3S)-3-hydroxyacyl-CoA dehydrogenase (NAD+) activity"/>
    <property type="evidence" value="ECO:0007669"/>
    <property type="project" value="UniProtKB-EC"/>
</dbReference>
<dbReference type="GO" id="GO:0008691">
    <property type="term" value="F:3-hydroxybutyryl-CoA dehydrogenase activity"/>
    <property type="evidence" value="ECO:0007669"/>
    <property type="project" value="UniProtKB-EC"/>
</dbReference>
<dbReference type="GO" id="GO:0070403">
    <property type="term" value="F:NAD+ binding"/>
    <property type="evidence" value="ECO:0007669"/>
    <property type="project" value="InterPro"/>
</dbReference>
<accession>A0A484H6E0</accession>
<comment type="similarity">
    <text evidence="1">Belongs to the 3-hydroxyacyl-CoA dehydrogenase family.</text>
</comment>
<dbReference type="Gene3D" id="3.40.50.720">
    <property type="entry name" value="NAD(P)-binding Rossmann-like Domain"/>
    <property type="match status" value="1"/>
</dbReference>
<sequence>MQVKGVTMEIKKVGIIGTGTMGLGVTQVVATAGLDVVAVKATPGSTERARQTLEGSLAKIVERGKLSTESRDAILGRVMFSSSEQDIAGCDLVVESVLEDINTKKSLFQRLERIVSKECILATNTSTLSVTEMMAVCNERGRVAGLHFFNPAPVMKLIEVIHAFETSAKTVTTLMEFSRKVGKDPVLVQDTTGFIVNRLLTPYMLEAIRLLEHGTGTIDAIDHAMMTGSGMPMGPFSLADYIGLDVVLAMSHNIYQDVRQQYCSAPHTLIRLVQLGYLGRKTNKGFYDYAKKPAIPNPQLKHPVA</sequence>
<dbReference type="InterPro" id="IPR022694">
    <property type="entry name" value="3-OHacyl-CoA_DH"/>
</dbReference>
<proteinExistence type="inferred from homology"/>
<evidence type="ECO:0000256" key="2">
    <source>
        <dbReference type="ARBA" id="ARBA00023002"/>
    </source>
</evidence>
<dbReference type="InterPro" id="IPR006108">
    <property type="entry name" value="3HC_DH_C"/>
</dbReference>
<feature type="domain" description="3-hydroxyacyl-CoA dehydrogenase C-terminal" evidence="3">
    <location>
        <begin position="193"/>
        <end position="289"/>
    </location>
</feature>
<dbReference type="SUPFAM" id="SSF48179">
    <property type="entry name" value="6-phosphogluconate dehydrogenase C-terminal domain-like"/>
    <property type="match status" value="1"/>
</dbReference>
<dbReference type="EMBL" id="LR026963">
    <property type="protein sequence ID" value="VBB69706.1"/>
    <property type="molecule type" value="Genomic_DNA"/>
</dbReference>
<dbReference type="InterPro" id="IPR036291">
    <property type="entry name" value="NAD(P)-bd_dom_sf"/>
</dbReference>
<dbReference type="PANTHER" id="PTHR48075:SF5">
    <property type="entry name" value="3-HYDROXYBUTYRYL-COA DEHYDROGENASE"/>
    <property type="match status" value="1"/>
</dbReference>
<dbReference type="InterPro" id="IPR013328">
    <property type="entry name" value="6PGD_dom2"/>
</dbReference>
<reference evidence="5" key="1">
    <citation type="submission" date="2018-10" db="EMBL/GenBank/DDBJ databases">
        <authorList>
            <person name="Gruber-Vodicka H."/>
            <person name="Jaeckle O."/>
        </authorList>
    </citation>
    <scope>NUCLEOTIDE SEQUENCE</scope>
</reference>
<keyword evidence="2 5" id="KW-0560">Oxidoreductase</keyword>
<evidence type="ECO:0000259" key="4">
    <source>
        <dbReference type="Pfam" id="PF02737"/>
    </source>
</evidence>
<dbReference type="InterPro" id="IPR006176">
    <property type="entry name" value="3-OHacyl-CoA_DH_NAD-bd"/>
</dbReference>
<evidence type="ECO:0000259" key="3">
    <source>
        <dbReference type="Pfam" id="PF00725"/>
    </source>
</evidence>
<dbReference type="AlphaFoldDB" id="A0A484H6E0"/>
<evidence type="ECO:0000256" key="1">
    <source>
        <dbReference type="ARBA" id="ARBA00009463"/>
    </source>
</evidence>
<dbReference type="Gene3D" id="1.10.1040.10">
    <property type="entry name" value="N-(1-d-carboxylethyl)-l-norvaline Dehydrogenase, domain 2"/>
    <property type="match status" value="1"/>
</dbReference>
<name>A0A484H6E0_9ZZZZ</name>
<dbReference type="InterPro" id="IPR006180">
    <property type="entry name" value="3-OHacyl-CoA_DH_CS"/>
</dbReference>
<dbReference type="InterPro" id="IPR008927">
    <property type="entry name" value="6-PGluconate_DH-like_C_sf"/>
</dbReference>
<evidence type="ECO:0000313" key="5">
    <source>
        <dbReference type="EMBL" id="VBB69706.1"/>
    </source>
</evidence>
<gene>
    <name evidence="5" type="ORF">RIEGSTA812A_PEG_1179</name>
</gene>
<feature type="domain" description="3-hydroxyacyl-CoA dehydrogenase NAD binding" evidence="4">
    <location>
        <begin position="12"/>
        <end position="191"/>
    </location>
</feature>
<dbReference type="PANTHER" id="PTHR48075">
    <property type="entry name" value="3-HYDROXYACYL-COA DEHYDROGENASE FAMILY PROTEIN"/>
    <property type="match status" value="1"/>
</dbReference>
<dbReference type="FunFam" id="3.40.50.720:FF:000009">
    <property type="entry name" value="Fatty oxidation complex, alpha subunit"/>
    <property type="match status" value="1"/>
</dbReference>
<dbReference type="PROSITE" id="PS00067">
    <property type="entry name" value="3HCDH"/>
    <property type="match status" value="1"/>
</dbReference>